<dbReference type="GO" id="GO:0045815">
    <property type="term" value="P:transcription initiation-coupled chromatin remodeling"/>
    <property type="evidence" value="ECO:0007669"/>
    <property type="project" value="TreeGrafter"/>
</dbReference>
<dbReference type="Pfam" id="PF14642">
    <property type="entry name" value="FAM47"/>
    <property type="match status" value="1"/>
</dbReference>
<evidence type="ECO:0000313" key="5">
    <source>
        <dbReference type="Proteomes" id="UP000663842"/>
    </source>
</evidence>
<dbReference type="AlphaFoldDB" id="A0A819A987"/>
<dbReference type="Proteomes" id="UP000663866">
    <property type="component" value="Unassembled WGS sequence"/>
</dbReference>
<evidence type="ECO:0000256" key="2">
    <source>
        <dbReference type="SAM" id="MobiDB-lite"/>
    </source>
</evidence>
<evidence type="ECO:0000313" key="6">
    <source>
        <dbReference type="Proteomes" id="UP000663866"/>
    </source>
</evidence>
<dbReference type="InterPro" id="IPR032743">
    <property type="entry name" value="FAM47"/>
</dbReference>
<proteinExistence type="inferred from homology"/>
<reference evidence="3" key="1">
    <citation type="submission" date="2021-02" db="EMBL/GenBank/DDBJ databases">
        <authorList>
            <person name="Nowell W R."/>
        </authorList>
    </citation>
    <scope>NUCLEOTIDE SEQUENCE</scope>
</reference>
<comment type="similarity">
    <text evidence="1">Belongs to the FAM47 family.</text>
</comment>
<dbReference type="Proteomes" id="UP000663842">
    <property type="component" value="Unassembled WGS sequence"/>
</dbReference>
<dbReference type="EMBL" id="CAJOBF010000232">
    <property type="protein sequence ID" value="CAF3778530.1"/>
    <property type="molecule type" value="Genomic_DNA"/>
</dbReference>
<dbReference type="GO" id="GO:0000785">
    <property type="term" value="C:chromatin"/>
    <property type="evidence" value="ECO:0007669"/>
    <property type="project" value="TreeGrafter"/>
</dbReference>
<protein>
    <recommendedName>
        <fullName evidence="7">Protein FAM47E</fullName>
    </recommendedName>
</protein>
<sequence length="511" mass="59083">MSNDLKYVLLPSIDEHRRPPKFQPWPIPGKNSLLKYRERIKMKYPCNINTQNWKFVKDGLDDFRDGLPPPHDDIILQPDKGPGPVLISETRRIKSSAAKKQNHLKDHQVYFSKEIPAVERRREALDNYISTILTHPMAFFEHFNQTLPPEMYERLTRLLEAELLRSESEEPISFMDEYKDINSASPSIPITRPDTGRTGDNLPPMISSEVEKTFENRFVQELTDDLTTETKDETPEESDSRNTSNRIGRPGIVYDDAGNQWDIEEYERKQKNPYRWFIQKQREKETAKGPTADERAAAAMEERLHNVSEKFCNWLYDLGGENNGDIDSGVVRNLFSTAYDTKPSLSVPIKIVDMARVPAELREGAQDTMFPLSERAKSNLSEMRKAPSSAKSKPTSVVVKEPESYPTKYRYGAWYLPKNLWQRSLTNDALRDPKIIKAEREDGTRQREEEINARLAPLHGVDAFKEYLQEQKFRRLPKLITDVEQYRRQHTREVGSATIEAQAKRTITSAP</sequence>
<comment type="caution">
    <text evidence="3">The sequence shown here is derived from an EMBL/GenBank/DDBJ whole genome shotgun (WGS) entry which is preliminary data.</text>
</comment>
<keyword evidence="6" id="KW-1185">Reference proteome</keyword>
<accession>A0A819A987</accession>
<dbReference type="PANTHER" id="PTHR46449">
    <property type="entry name" value="ZGC:158260"/>
    <property type="match status" value="1"/>
</dbReference>
<evidence type="ECO:0000313" key="4">
    <source>
        <dbReference type="EMBL" id="CAF4133206.1"/>
    </source>
</evidence>
<dbReference type="EMBL" id="CAJOBG010004952">
    <property type="protein sequence ID" value="CAF4133206.1"/>
    <property type="molecule type" value="Genomic_DNA"/>
</dbReference>
<name>A0A819A987_9BILA</name>
<organism evidence="3 5">
    <name type="scientific">Rotaria magnacalcarata</name>
    <dbReference type="NCBI Taxonomy" id="392030"/>
    <lineage>
        <taxon>Eukaryota</taxon>
        <taxon>Metazoa</taxon>
        <taxon>Spiralia</taxon>
        <taxon>Gnathifera</taxon>
        <taxon>Rotifera</taxon>
        <taxon>Eurotatoria</taxon>
        <taxon>Bdelloidea</taxon>
        <taxon>Philodinida</taxon>
        <taxon>Philodinidae</taxon>
        <taxon>Rotaria</taxon>
    </lineage>
</organism>
<dbReference type="PANTHER" id="PTHR46449:SF5">
    <property type="entry name" value="FAMILY WITH SEQUENCE SIMILARITY 47 MEMBER E"/>
    <property type="match status" value="1"/>
</dbReference>
<evidence type="ECO:0000256" key="1">
    <source>
        <dbReference type="ARBA" id="ARBA00005277"/>
    </source>
</evidence>
<feature type="region of interest" description="Disordered" evidence="2">
    <location>
        <begin position="223"/>
        <end position="254"/>
    </location>
</feature>
<evidence type="ECO:0008006" key="7">
    <source>
        <dbReference type="Google" id="ProtNLM"/>
    </source>
</evidence>
<gene>
    <name evidence="4" type="ORF">OVN521_LOCUS22633</name>
    <name evidence="3" type="ORF">UXM345_LOCUS3555</name>
</gene>
<evidence type="ECO:0000313" key="3">
    <source>
        <dbReference type="EMBL" id="CAF3778530.1"/>
    </source>
</evidence>